<reference evidence="2" key="1">
    <citation type="journal article" date="2020" name="Stud. Mycol.">
        <title>101 Dothideomycetes genomes: a test case for predicting lifestyles and emergence of pathogens.</title>
        <authorList>
            <person name="Haridas S."/>
            <person name="Albert R."/>
            <person name="Binder M."/>
            <person name="Bloem J."/>
            <person name="Labutti K."/>
            <person name="Salamov A."/>
            <person name="Andreopoulos B."/>
            <person name="Baker S."/>
            <person name="Barry K."/>
            <person name="Bills G."/>
            <person name="Bluhm B."/>
            <person name="Cannon C."/>
            <person name="Castanera R."/>
            <person name="Culley D."/>
            <person name="Daum C."/>
            <person name="Ezra D."/>
            <person name="Gonzalez J."/>
            <person name="Henrissat B."/>
            <person name="Kuo A."/>
            <person name="Liang C."/>
            <person name="Lipzen A."/>
            <person name="Lutzoni F."/>
            <person name="Magnuson J."/>
            <person name="Mondo S."/>
            <person name="Nolan M."/>
            <person name="Ohm R."/>
            <person name="Pangilinan J."/>
            <person name="Park H.-J."/>
            <person name="Ramirez L."/>
            <person name="Alfaro M."/>
            <person name="Sun H."/>
            <person name="Tritt A."/>
            <person name="Yoshinaga Y."/>
            <person name="Zwiers L.-H."/>
            <person name="Turgeon B."/>
            <person name="Goodwin S."/>
            <person name="Spatafora J."/>
            <person name="Crous P."/>
            <person name="Grigoriev I."/>
        </authorList>
    </citation>
    <scope>NUCLEOTIDE SEQUENCE</scope>
    <source>
        <strain evidence="2">CBS 627.86</strain>
    </source>
</reference>
<dbReference type="GO" id="GO:0006282">
    <property type="term" value="P:regulation of DNA repair"/>
    <property type="evidence" value="ECO:0007669"/>
    <property type="project" value="InterPro"/>
</dbReference>
<organism evidence="2 3">
    <name type="scientific">Lophiotrema nucula</name>
    <dbReference type="NCBI Taxonomy" id="690887"/>
    <lineage>
        <taxon>Eukaryota</taxon>
        <taxon>Fungi</taxon>
        <taxon>Dikarya</taxon>
        <taxon>Ascomycota</taxon>
        <taxon>Pezizomycotina</taxon>
        <taxon>Dothideomycetes</taxon>
        <taxon>Pleosporomycetidae</taxon>
        <taxon>Pleosporales</taxon>
        <taxon>Lophiotremataceae</taxon>
        <taxon>Lophiotrema</taxon>
    </lineage>
</organism>
<dbReference type="InterPro" id="IPR046372">
    <property type="entry name" value="PARG_cat_C"/>
</dbReference>
<sequence>MPYLLPSHPSLKSDDPLGILDTEDGLQWDVLDALLQAATKHATKQPPAEVFPALIEDIAYSLHSNGSMLIENLRSYLLKLEVPSWYAFACLNLLIAAKNLAQRFPDGVLHPLHLDGDAVTYNGKQINSLLAHQALGSLGSPEGTSWGLPDFTSWYKGNPAHSQAVEGYLDTLFNHFANGGYALETFTFSMFSPDTMPNPSMCTRVPNVHLHTTTVESEPSQGTEPVFVLVAAHSQPGPGATATQEERLQNASLALSVSALVTPVLPENGAVVTSAFPVHAAWEGHNRTAKLTELYKQEKRPERHYILADALQIDELDNEGEGLSDLQPGRVEREARKLYAAFTGASKVHATSQSGPCIIETGAWGCGAFGGNVVVKTACIMIAAALTEIELHLTLLEHRKQDIKDVRLLLEKEMTAAALWERVTAPSAGRITEPLQLLSD</sequence>
<dbReference type="OrthoDB" id="1937899at2759"/>
<name>A0A6A5ZLU6_9PLEO</name>
<dbReference type="InterPro" id="IPR007724">
    <property type="entry name" value="Poly_GlycHdrlase"/>
</dbReference>
<dbReference type="GO" id="GO:0005975">
    <property type="term" value="P:carbohydrate metabolic process"/>
    <property type="evidence" value="ECO:0007669"/>
    <property type="project" value="InterPro"/>
</dbReference>
<dbReference type="GO" id="GO:0005634">
    <property type="term" value="C:nucleus"/>
    <property type="evidence" value="ECO:0007669"/>
    <property type="project" value="TreeGrafter"/>
</dbReference>
<dbReference type="Pfam" id="PF05028">
    <property type="entry name" value="PARG_cat_C"/>
    <property type="match status" value="1"/>
</dbReference>
<dbReference type="GO" id="GO:0005737">
    <property type="term" value="C:cytoplasm"/>
    <property type="evidence" value="ECO:0007669"/>
    <property type="project" value="TreeGrafter"/>
</dbReference>
<proteinExistence type="predicted"/>
<dbReference type="PANTHER" id="PTHR12837:SF0">
    <property type="entry name" value="POLY(ADP-RIBOSE) GLYCOHYDROLASE"/>
    <property type="match status" value="1"/>
</dbReference>
<dbReference type="Proteomes" id="UP000799770">
    <property type="component" value="Unassembled WGS sequence"/>
</dbReference>
<dbReference type="GO" id="GO:0009225">
    <property type="term" value="P:nucleotide-sugar metabolic process"/>
    <property type="evidence" value="ECO:0007669"/>
    <property type="project" value="TreeGrafter"/>
</dbReference>
<dbReference type="EMBL" id="ML977315">
    <property type="protein sequence ID" value="KAF2119418.1"/>
    <property type="molecule type" value="Genomic_DNA"/>
</dbReference>
<dbReference type="GO" id="GO:0004649">
    <property type="term" value="F:poly(ADP-ribose) glycohydrolase activity"/>
    <property type="evidence" value="ECO:0007669"/>
    <property type="project" value="InterPro"/>
</dbReference>
<evidence type="ECO:0000313" key="2">
    <source>
        <dbReference type="EMBL" id="KAF2119418.1"/>
    </source>
</evidence>
<evidence type="ECO:0000313" key="3">
    <source>
        <dbReference type="Proteomes" id="UP000799770"/>
    </source>
</evidence>
<keyword evidence="3" id="KW-1185">Reference proteome</keyword>
<protein>
    <recommendedName>
        <fullName evidence="1">PARG catalytic Macro domain-containing protein</fullName>
    </recommendedName>
</protein>
<dbReference type="AlphaFoldDB" id="A0A6A5ZLU6"/>
<dbReference type="PANTHER" id="PTHR12837">
    <property type="entry name" value="POLY ADP-RIBOSE GLYCOHYDROLASE"/>
    <property type="match status" value="1"/>
</dbReference>
<evidence type="ECO:0000259" key="1">
    <source>
        <dbReference type="Pfam" id="PF05028"/>
    </source>
</evidence>
<gene>
    <name evidence="2" type="ORF">BDV96DRAFT_642443</name>
</gene>
<dbReference type="GO" id="GO:1990966">
    <property type="term" value="P:ATP generation from poly-ADP-D-ribose"/>
    <property type="evidence" value="ECO:0007669"/>
    <property type="project" value="TreeGrafter"/>
</dbReference>
<feature type="domain" description="PARG catalytic Macro" evidence="1">
    <location>
        <begin position="237"/>
        <end position="395"/>
    </location>
</feature>
<accession>A0A6A5ZLU6</accession>